<accession>H3AU61</accession>
<dbReference type="Proteomes" id="UP000008672">
    <property type="component" value="Unassembled WGS sequence"/>
</dbReference>
<dbReference type="InParanoid" id="H3AU61"/>
<organism evidence="1 2">
    <name type="scientific">Latimeria chalumnae</name>
    <name type="common">Coelacanth</name>
    <dbReference type="NCBI Taxonomy" id="7897"/>
    <lineage>
        <taxon>Eukaryota</taxon>
        <taxon>Metazoa</taxon>
        <taxon>Chordata</taxon>
        <taxon>Craniata</taxon>
        <taxon>Vertebrata</taxon>
        <taxon>Euteleostomi</taxon>
        <taxon>Coelacanthiformes</taxon>
        <taxon>Coelacanthidae</taxon>
        <taxon>Latimeria</taxon>
    </lineage>
</organism>
<dbReference type="EMBL" id="AFYH01038319">
    <property type="status" value="NOT_ANNOTATED_CDS"/>
    <property type="molecule type" value="Genomic_DNA"/>
</dbReference>
<dbReference type="Bgee" id="ENSLACG00000011609">
    <property type="expression patterns" value="Expressed in muscle tissue and 6 other cell types or tissues"/>
</dbReference>
<dbReference type="Ensembl" id="ENSLACT00000013278.1">
    <property type="protein sequence ID" value="ENSLACP00000013182.1"/>
    <property type="gene ID" value="ENSLACG00000011609.1"/>
</dbReference>
<name>H3AU61_LATCH</name>
<protein>
    <submittedName>
        <fullName evidence="1">Uncharacterized protein</fullName>
    </submittedName>
</protein>
<evidence type="ECO:0000313" key="1">
    <source>
        <dbReference type="Ensembl" id="ENSLACP00000013182.1"/>
    </source>
</evidence>
<proteinExistence type="predicted"/>
<reference evidence="1" key="3">
    <citation type="submission" date="2025-09" db="UniProtKB">
        <authorList>
            <consortium name="Ensembl"/>
        </authorList>
    </citation>
    <scope>IDENTIFICATION</scope>
</reference>
<dbReference type="AlphaFoldDB" id="H3AU61"/>
<keyword evidence="2" id="KW-1185">Reference proteome</keyword>
<sequence>LFETTTGVTNRFQVCVASQLSTEDYLCHKLQLAYKAPISCSTNPELLLLA</sequence>
<evidence type="ECO:0000313" key="2">
    <source>
        <dbReference type="Proteomes" id="UP000008672"/>
    </source>
</evidence>
<reference evidence="1" key="2">
    <citation type="submission" date="2025-08" db="UniProtKB">
        <authorList>
            <consortium name="Ensembl"/>
        </authorList>
    </citation>
    <scope>IDENTIFICATION</scope>
</reference>
<dbReference type="HOGENOM" id="CLU_3129497_0_0_1"/>
<reference evidence="2" key="1">
    <citation type="submission" date="2011-08" db="EMBL/GenBank/DDBJ databases">
        <title>The draft genome of Latimeria chalumnae.</title>
        <authorList>
            <person name="Di Palma F."/>
            <person name="Alfoldi J."/>
            <person name="Johnson J."/>
            <person name="Berlin A."/>
            <person name="Gnerre S."/>
            <person name="Jaffe D."/>
            <person name="MacCallum I."/>
            <person name="Young S."/>
            <person name="Walker B.J."/>
            <person name="Lander E."/>
            <person name="Lindblad-Toh K."/>
        </authorList>
    </citation>
    <scope>NUCLEOTIDE SEQUENCE [LARGE SCALE GENOMIC DNA]</scope>
    <source>
        <strain evidence="2">Wild caught</strain>
    </source>
</reference>